<evidence type="ECO:0000256" key="3">
    <source>
        <dbReference type="ARBA" id="ARBA00029440"/>
    </source>
</evidence>
<dbReference type="PANTHER" id="PTHR21363:SF0">
    <property type="entry name" value="PREPHENATE DEHYDROGENASE [NADP(+)]"/>
    <property type="match status" value="1"/>
</dbReference>
<dbReference type="InterPro" id="IPR036291">
    <property type="entry name" value="NAD(P)-bd_dom_sf"/>
</dbReference>
<dbReference type="GO" id="GO:0004665">
    <property type="term" value="F:prephenate dehydrogenase (NADP+) activity"/>
    <property type="evidence" value="ECO:0007669"/>
    <property type="project" value="InterPro"/>
</dbReference>
<accession>A0A9D2ACL3</accession>
<protein>
    <submittedName>
        <fullName evidence="5">Prephenate dehydrogenase</fullName>
    </submittedName>
</protein>
<name>A0A9D2ACL3_9FIRM</name>
<dbReference type="InterPro" id="IPR046826">
    <property type="entry name" value="PDH_N"/>
</dbReference>
<comment type="pathway">
    <text evidence="3">Amino-acid biosynthesis.</text>
</comment>
<evidence type="ECO:0000256" key="2">
    <source>
        <dbReference type="ARBA" id="ARBA00023002"/>
    </source>
</evidence>
<dbReference type="PANTHER" id="PTHR21363">
    <property type="entry name" value="PREPHENATE DEHYDROGENASE"/>
    <property type="match status" value="1"/>
</dbReference>
<dbReference type="InterPro" id="IPR008927">
    <property type="entry name" value="6-PGluconate_DH-like_C_sf"/>
</dbReference>
<dbReference type="SUPFAM" id="SSF51735">
    <property type="entry name" value="NAD(P)-binding Rossmann-fold domains"/>
    <property type="match status" value="1"/>
</dbReference>
<dbReference type="InterPro" id="IPR046825">
    <property type="entry name" value="PDH_C"/>
</dbReference>
<organism evidence="5 6">
    <name type="scientific">Candidatus Allofournierella pullicola</name>
    <dbReference type="NCBI Taxonomy" id="2838596"/>
    <lineage>
        <taxon>Bacteria</taxon>
        <taxon>Bacillati</taxon>
        <taxon>Bacillota</taxon>
        <taxon>Clostridia</taxon>
        <taxon>Eubacteriales</taxon>
        <taxon>Oscillospiraceae</taxon>
        <taxon>Allofournierella</taxon>
    </lineage>
</organism>
<keyword evidence="2" id="KW-0560">Oxidoreductase</keyword>
<dbReference type="SUPFAM" id="SSF48179">
    <property type="entry name" value="6-phosphogluconate dehydrogenase C-terminal domain-like"/>
    <property type="match status" value="1"/>
</dbReference>
<proteinExistence type="inferred from homology"/>
<dbReference type="GO" id="GO:0070403">
    <property type="term" value="F:NAD+ binding"/>
    <property type="evidence" value="ECO:0007669"/>
    <property type="project" value="InterPro"/>
</dbReference>
<dbReference type="InterPro" id="IPR003099">
    <property type="entry name" value="Prephen_DH"/>
</dbReference>
<dbReference type="GO" id="GO:0006571">
    <property type="term" value="P:tyrosine biosynthetic process"/>
    <property type="evidence" value="ECO:0007669"/>
    <property type="project" value="InterPro"/>
</dbReference>
<comment type="caution">
    <text evidence="5">The sequence shown here is derived from an EMBL/GenBank/DDBJ whole genome shotgun (WGS) entry which is preliminary data.</text>
</comment>
<sequence length="288" mass="31583">MNKDSRFVIVGLGLLGGAYALGLRKAGFEHVAAIDLKPEALAFAKEKGYIEEGRTESFEDLLAQADYVIFSLYPTAFIQWVEKYGACLPAGCLCTDVSGVKAGLVDKVQALLPGGVEFIASHPMAGKERSGVEHAHLVDFAPANFLITPTEKNSEGAVDFARSLAKALGFAHVHVISPEEHDRMIGYVSQLTHAIAVSLMCAPGAERFADYTGDSFRDLTRIAYLNAPMWAELFLWNREYLTEEIDAFTGRLQQLKGYLQNGRREELEAMFHASSAARAAFDKKEKEG</sequence>
<dbReference type="GO" id="GO:0008977">
    <property type="term" value="F:prephenate dehydrogenase (NAD+) activity"/>
    <property type="evidence" value="ECO:0007669"/>
    <property type="project" value="InterPro"/>
</dbReference>
<evidence type="ECO:0000259" key="4">
    <source>
        <dbReference type="PROSITE" id="PS51176"/>
    </source>
</evidence>
<dbReference type="Pfam" id="PF02153">
    <property type="entry name" value="PDH_N"/>
    <property type="match status" value="1"/>
</dbReference>
<dbReference type="Proteomes" id="UP000824193">
    <property type="component" value="Unassembled WGS sequence"/>
</dbReference>
<reference evidence="5" key="1">
    <citation type="journal article" date="2021" name="PeerJ">
        <title>Extensive microbial diversity within the chicken gut microbiome revealed by metagenomics and culture.</title>
        <authorList>
            <person name="Gilroy R."/>
            <person name="Ravi A."/>
            <person name="Getino M."/>
            <person name="Pursley I."/>
            <person name="Horton D.L."/>
            <person name="Alikhan N.F."/>
            <person name="Baker D."/>
            <person name="Gharbi K."/>
            <person name="Hall N."/>
            <person name="Watson M."/>
            <person name="Adriaenssens E.M."/>
            <person name="Foster-Nyarko E."/>
            <person name="Jarju S."/>
            <person name="Secka A."/>
            <person name="Antonio M."/>
            <person name="Oren A."/>
            <person name="Chaudhuri R.R."/>
            <person name="La Ragione R."/>
            <person name="Hildebrand F."/>
            <person name="Pallen M.J."/>
        </authorList>
    </citation>
    <scope>NUCLEOTIDE SEQUENCE</scope>
    <source>
        <strain evidence="5">2239</strain>
    </source>
</reference>
<feature type="domain" description="Prephenate/arogenate dehydrogenase" evidence="4">
    <location>
        <begin position="5"/>
        <end position="288"/>
    </location>
</feature>
<evidence type="ECO:0000313" key="5">
    <source>
        <dbReference type="EMBL" id="HIX04823.1"/>
    </source>
</evidence>
<gene>
    <name evidence="5" type="ORF">H9865_01745</name>
</gene>
<dbReference type="EMBL" id="DXFW01000004">
    <property type="protein sequence ID" value="HIX04823.1"/>
    <property type="molecule type" value="Genomic_DNA"/>
</dbReference>
<dbReference type="InterPro" id="IPR050812">
    <property type="entry name" value="Preph/Arog_dehydrog"/>
</dbReference>
<reference evidence="5" key="2">
    <citation type="submission" date="2021-04" db="EMBL/GenBank/DDBJ databases">
        <authorList>
            <person name="Gilroy R."/>
        </authorList>
    </citation>
    <scope>NUCLEOTIDE SEQUENCE</scope>
    <source>
        <strain evidence="5">2239</strain>
    </source>
</reference>
<dbReference type="Gene3D" id="3.40.50.720">
    <property type="entry name" value="NAD(P)-binding Rossmann-like Domain"/>
    <property type="match status" value="1"/>
</dbReference>
<evidence type="ECO:0000256" key="1">
    <source>
        <dbReference type="ARBA" id="ARBA00007964"/>
    </source>
</evidence>
<dbReference type="PROSITE" id="PS51176">
    <property type="entry name" value="PDH_ADH"/>
    <property type="match status" value="1"/>
</dbReference>
<dbReference type="Gene3D" id="1.10.3660.10">
    <property type="entry name" value="6-phosphogluconate dehydrogenase C-terminal like domain"/>
    <property type="match status" value="1"/>
</dbReference>
<comment type="similarity">
    <text evidence="1">Belongs to the prephenate/arogenate dehydrogenase family.</text>
</comment>
<evidence type="ECO:0000313" key="6">
    <source>
        <dbReference type="Proteomes" id="UP000824193"/>
    </source>
</evidence>
<dbReference type="AlphaFoldDB" id="A0A9D2ACL3"/>
<dbReference type="Pfam" id="PF20463">
    <property type="entry name" value="PDH_C"/>
    <property type="match status" value="1"/>
</dbReference>